<dbReference type="Pfam" id="PF00072">
    <property type="entry name" value="Response_reg"/>
    <property type="match status" value="1"/>
</dbReference>
<keyword evidence="7" id="KW-1185">Reference proteome</keyword>
<proteinExistence type="predicted"/>
<dbReference type="EMBL" id="MCFL01000056">
    <property type="protein sequence ID" value="ORZ31676.1"/>
    <property type="molecule type" value="Genomic_DNA"/>
</dbReference>
<dbReference type="SMART" id="SM00448">
    <property type="entry name" value="REC"/>
    <property type="match status" value="1"/>
</dbReference>
<sequence>MAIQAQKPCYTPPTPSESRCASPILSLCLQSPPSLSPNAPLRHQIGTPAPSIRAPLLDRMHSRRTLATAAATRNRQPSPISNSNQHLHVPTSPTRFSSSCCLTIEAPPSADAGTFQTLVGSHAITADLPEIPAVPDSPFAAPPAGPHRTSSERVQQEAQTHFSPLLPESPPDQPASLDPVVSVPTDNLLSPATLDLNPLLESPPRLPSLAQLDRASIVANRSLPDVPHAASPFSGTIPPHQDTALKRILVVEDNALVLRVTCKLVKTLGYEADTAMDGLECVKRMNDESKPKVDLILMDLVMPNMSGMDAMKTLRDAGFSKDALPIVAVTANALPEEREACMEAGFNEFVTKPLKKDILIGLCSGFLL</sequence>
<dbReference type="InterPro" id="IPR001789">
    <property type="entry name" value="Sig_transdc_resp-reg_receiver"/>
</dbReference>
<feature type="modified residue" description="4-aspartylphosphate" evidence="3">
    <location>
        <position position="299"/>
    </location>
</feature>
<feature type="region of interest" description="Disordered" evidence="4">
    <location>
        <begin position="68"/>
        <end position="92"/>
    </location>
</feature>
<dbReference type="PANTHER" id="PTHR45339:SF1">
    <property type="entry name" value="HYBRID SIGNAL TRANSDUCTION HISTIDINE KINASE J"/>
    <property type="match status" value="1"/>
</dbReference>
<dbReference type="GO" id="GO:0000160">
    <property type="term" value="P:phosphorelay signal transduction system"/>
    <property type="evidence" value="ECO:0007669"/>
    <property type="project" value="UniProtKB-KW"/>
</dbReference>
<dbReference type="PROSITE" id="PS50110">
    <property type="entry name" value="RESPONSE_REGULATORY"/>
    <property type="match status" value="1"/>
</dbReference>
<feature type="compositionally biased region" description="Polar residues" evidence="4">
    <location>
        <begin position="76"/>
        <end position="92"/>
    </location>
</feature>
<feature type="region of interest" description="Disordered" evidence="4">
    <location>
        <begin position="130"/>
        <end position="175"/>
    </location>
</feature>
<evidence type="ECO:0000256" key="2">
    <source>
        <dbReference type="ARBA" id="ARBA00023012"/>
    </source>
</evidence>
<dbReference type="PANTHER" id="PTHR45339">
    <property type="entry name" value="HYBRID SIGNAL TRANSDUCTION HISTIDINE KINASE J"/>
    <property type="match status" value="1"/>
</dbReference>
<evidence type="ECO:0000256" key="1">
    <source>
        <dbReference type="ARBA" id="ARBA00022553"/>
    </source>
</evidence>
<gene>
    <name evidence="6" type="ORF">BCR44DRAFT_1441714</name>
</gene>
<comment type="caution">
    <text evidence="6">The sequence shown here is derived from an EMBL/GenBank/DDBJ whole genome shotgun (WGS) entry which is preliminary data.</text>
</comment>
<organism evidence="6 7">
    <name type="scientific">Catenaria anguillulae PL171</name>
    <dbReference type="NCBI Taxonomy" id="765915"/>
    <lineage>
        <taxon>Eukaryota</taxon>
        <taxon>Fungi</taxon>
        <taxon>Fungi incertae sedis</taxon>
        <taxon>Blastocladiomycota</taxon>
        <taxon>Blastocladiomycetes</taxon>
        <taxon>Blastocladiales</taxon>
        <taxon>Catenariaceae</taxon>
        <taxon>Catenaria</taxon>
    </lineage>
</organism>
<keyword evidence="2" id="KW-0902">Two-component regulatory system</keyword>
<name>A0A1Y2HAQ1_9FUNG</name>
<dbReference type="OrthoDB" id="21225at2759"/>
<evidence type="ECO:0000256" key="3">
    <source>
        <dbReference type="PROSITE-ProRule" id="PRU00169"/>
    </source>
</evidence>
<evidence type="ECO:0000256" key="4">
    <source>
        <dbReference type="SAM" id="MobiDB-lite"/>
    </source>
</evidence>
<dbReference type="Gene3D" id="3.40.50.2300">
    <property type="match status" value="1"/>
</dbReference>
<keyword evidence="1 3" id="KW-0597">Phosphoprotein</keyword>
<dbReference type="AlphaFoldDB" id="A0A1Y2HAQ1"/>
<feature type="domain" description="Response regulatory" evidence="5">
    <location>
        <begin position="247"/>
        <end position="367"/>
    </location>
</feature>
<accession>A0A1Y2HAQ1</accession>
<dbReference type="SUPFAM" id="SSF52172">
    <property type="entry name" value="CheY-like"/>
    <property type="match status" value="1"/>
</dbReference>
<protein>
    <submittedName>
        <fullName evidence="6">CheY-like superfamily</fullName>
    </submittedName>
</protein>
<evidence type="ECO:0000313" key="7">
    <source>
        <dbReference type="Proteomes" id="UP000193411"/>
    </source>
</evidence>
<dbReference type="Proteomes" id="UP000193411">
    <property type="component" value="Unassembled WGS sequence"/>
</dbReference>
<dbReference type="InterPro" id="IPR011006">
    <property type="entry name" value="CheY-like_superfamily"/>
</dbReference>
<evidence type="ECO:0000259" key="5">
    <source>
        <dbReference type="PROSITE" id="PS50110"/>
    </source>
</evidence>
<evidence type="ECO:0000313" key="6">
    <source>
        <dbReference type="EMBL" id="ORZ31676.1"/>
    </source>
</evidence>
<dbReference type="STRING" id="765915.A0A1Y2HAQ1"/>
<reference evidence="6 7" key="1">
    <citation type="submission" date="2016-07" db="EMBL/GenBank/DDBJ databases">
        <title>Pervasive Adenine N6-methylation of Active Genes in Fungi.</title>
        <authorList>
            <consortium name="DOE Joint Genome Institute"/>
            <person name="Mondo S.J."/>
            <person name="Dannebaum R.O."/>
            <person name="Kuo R.C."/>
            <person name="Labutti K."/>
            <person name="Haridas S."/>
            <person name="Kuo A."/>
            <person name="Salamov A."/>
            <person name="Ahrendt S.R."/>
            <person name="Lipzen A."/>
            <person name="Sullivan W."/>
            <person name="Andreopoulos W.B."/>
            <person name="Clum A."/>
            <person name="Lindquist E."/>
            <person name="Daum C."/>
            <person name="Ramamoorthy G.K."/>
            <person name="Gryganskyi A."/>
            <person name="Culley D."/>
            <person name="Magnuson J.K."/>
            <person name="James T.Y."/>
            <person name="O'Malley M.A."/>
            <person name="Stajich J.E."/>
            <person name="Spatafora J.W."/>
            <person name="Visel A."/>
            <person name="Grigoriev I.V."/>
        </authorList>
    </citation>
    <scope>NUCLEOTIDE SEQUENCE [LARGE SCALE GENOMIC DNA]</scope>
    <source>
        <strain evidence="6 7">PL171</strain>
    </source>
</reference>
<dbReference type="CDD" id="cd17546">
    <property type="entry name" value="REC_hyHK_CKI1_RcsC-like"/>
    <property type="match status" value="1"/>
</dbReference>